<dbReference type="Pfam" id="PF00724">
    <property type="entry name" value="Oxidored_FMN"/>
    <property type="match status" value="1"/>
</dbReference>
<dbReference type="InterPro" id="IPR013785">
    <property type="entry name" value="Aldolase_TIM"/>
</dbReference>
<dbReference type="FunFam" id="3.20.20.70:FF:000073">
    <property type="entry name" value="12-oxophytodienoate reductase 3"/>
    <property type="match status" value="1"/>
</dbReference>
<reference evidence="9 10" key="1">
    <citation type="journal article" date="2018" name="Mol. Plant">
        <title>The genome of Artemisia annua provides insight into the evolution of Asteraceae family and artemisinin biosynthesis.</title>
        <authorList>
            <person name="Shen Q."/>
            <person name="Zhang L."/>
            <person name="Liao Z."/>
            <person name="Wang S."/>
            <person name="Yan T."/>
            <person name="Shi P."/>
            <person name="Liu M."/>
            <person name="Fu X."/>
            <person name="Pan Q."/>
            <person name="Wang Y."/>
            <person name="Lv Z."/>
            <person name="Lu X."/>
            <person name="Zhang F."/>
            <person name="Jiang W."/>
            <person name="Ma Y."/>
            <person name="Chen M."/>
            <person name="Hao X."/>
            <person name="Li L."/>
            <person name="Tang Y."/>
            <person name="Lv G."/>
            <person name="Zhou Y."/>
            <person name="Sun X."/>
            <person name="Brodelius P.E."/>
            <person name="Rose J.K.C."/>
            <person name="Tang K."/>
        </authorList>
    </citation>
    <scope>NUCLEOTIDE SEQUENCE [LARGE SCALE GENOMIC DNA]</scope>
    <source>
        <strain evidence="10">cv. Huhao1</strain>
        <tissue evidence="9">Leaf</tissue>
    </source>
</reference>
<evidence type="ECO:0000313" key="9">
    <source>
        <dbReference type="EMBL" id="PWA70223.1"/>
    </source>
</evidence>
<dbReference type="STRING" id="35608.A0A2U1N9P5"/>
<evidence type="ECO:0000256" key="5">
    <source>
        <dbReference type="ARBA" id="ARBA00022857"/>
    </source>
</evidence>
<dbReference type="Proteomes" id="UP000245207">
    <property type="component" value="Unassembled WGS sequence"/>
</dbReference>
<keyword evidence="3" id="KW-0285">Flavoprotein</keyword>
<name>A0A2U1N9P5_ARTAN</name>
<evidence type="ECO:0000313" key="10">
    <source>
        <dbReference type="Proteomes" id="UP000245207"/>
    </source>
</evidence>
<dbReference type="OrthoDB" id="1663137at2759"/>
<feature type="compositionally biased region" description="Polar residues" evidence="7">
    <location>
        <begin position="121"/>
        <end position="131"/>
    </location>
</feature>
<comment type="caution">
    <text evidence="9">The sequence shown here is derived from an EMBL/GenBank/DDBJ whole genome shotgun (WGS) entry which is preliminary data.</text>
</comment>
<feature type="region of interest" description="Disordered" evidence="7">
    <location>
        <begin position="121"/>
        <end position="147"/>
    </location>
</feature>
<comment type="cofactor">
    <cofactor evidence="1">
        <name>FMN</name>
        <dbReference type="ChEBI" id="CHEBI:58210"/>
    </cofactor>
</comment>
<dbReference type="GO" id="GO:0016491">
    <property type="term" value="F:oxidoreductase activity"/>
    <property type="evidence" value="ECO:0007669"/>
    <property type="project" value="UniProtKB-KW"/>
</dbReference>
<keyword evidence="5" id="KW-0521">NADP</keyword>
<dbReference type="InterPro" id="IPR045247">
    <property type="entry name" value="Oye-like"/>
</dbReference>
<keyword evidence="4" id="KW-0288">FMN</keyword>
<dbReference type="CDD" id="cd02933">
    <property type="entry name" value="OYE_like_FMN"/>
    <property type="match status" value="1"/>
</dbReference>
<evidence type="ECO:0000256" key="7">
    <source>
        <dbReference type="SAM" id="MobiDB-lite"/>
    </source>
</evidence>
<protein>
    <submittedName>
        <fullName evidence="9">Aldolase-type TIM barrel</fullName>
    </submittedName>
</protein>
<dbReference type="GO" id="GO:0010181">
    <property type="term" value="F:FMN binding"/>
    <property type="evidence" value="ECO:0007669"/>
    <property type="project" value="InterPro"/>
</dbReference>
<proteinExistence type="inferred from homology"/>
<evidence type="ECO:0000256" key="6">
    <source>
        <dbReference type="ARBA" id="ARBA00023002"/>
    </source>
</evidence>
<dbReference type="EMBL" id="PKPP01003281">
    <property type="protein sequence ID" value="PWA70223.1"/>
    <property type="molecule type" value="Genomic_DNA"/>
</dbReference>
<keyword evidence="10" id="KW-1185">Reference proteome</keyword>
<dbReference type="AlphaFoldDB" id="A0A2U1N9P5"/>
<keyword evidence="6" id="KW-0560">Oxidoreductase</keyword>
<feature type="domain" description="NADH:flavin oxidoreductase/NADH oxidase N-terminal" evidence="8">
    <location>
        <begin position="15"/>
        <end position="343"/>
    </location>
</feature>
<organism evidence="9 10">
    <name type="scientific">Artemisia annua</name>
    <name type="common">Sweet wormwood</name>
    <dbReference type="NCBI Taxonomy" id="35608"/>
    <lineage>
        <taxon>Eukaryota</taxon>
        <taxon>Viridiplantae</taxon>
        <taxon>Streptophyta</taxon>
        <taxon>Embryophyta</taxon>
        <taxon>Tracheophyta</taxon>
        <taxon>Spermatophyta</taxon>
        <taxon>Magnoliopsida</taxon>
        <taxon>eudicotyledons</taxon>
        <taxon>Gunneridae</taxon>
        <taxon>Pentapetalae</taxon>
        <taxon>asterids</taxon>
        <taxon>campanulids</taxon>
        <taxon>Asterales</taxon>
        <taxon>Asteraceae</taxon>
        <taxon>Asteroideae</taxon>
        <taxon>Anthemideae</taxon>
        <taxon>Artemisiinae</taxon>
        <taxon>Artemisia</taxon>
    </lineage>
</organism>
<dbReference type="SUPFAM" id="SSF51395">
    <property type="entry name" value="FMN-linked oxidoreductases"/>
    <property type="match status" value="1"/>
</dbReference>
<dbReference type="PANTHER" id="PTHR22893:SF114">
    <property type="entry name" value="12-OXOPHYTODIENOATE REDUCTASE 2"/>
    <property type="match status" value="1"/>
</dbReference>
<dbReference type="PANTHER" id="PTHR22893">
    <property type="entry name" value="NADH OXIDOREDUCTASE-RELATED"/>
    <property type="match status" value="1"/>
</dbReference>
<gene>
    <name evidence="9" type="ORF">CTI12_AA290300</name>
</gene>
<comment type="similarity">
    <text evidence="2">Belongs to the NADH:flavin oxidoreductase/NADH oxidase family.</text>
</comment>
<evidence type="ECO:0000256" key="4">
    <source>
        <dbReference type="ARBA" id="ARBA00022643"/>
    </source>
</evidence>
<evidence type="ECO:0000256" key="2">
    <source>
        <dbReference type="ARBA" id="ARBA00005979"/>
    </source>
</evidence>
<dbReference type="Gene3D" id="3.20.20.70">
    <property type="entry name" value="Aldolase class I"/>
    <property type="match status" value="1"/>
</dbReference>
<accession>A0A2U1N9P5</accession>
<dbReference type="InterPro" id="IPR001155">
    <property type="entry name" value="OxRdtase_FMN_N"/>
</dbReference>
<evidence type="ECO:0000259" key="8">
    <source>
        <dbReference type="Pfam" id="PF00724"/>
    </source>
</evidence>
<evidence type="ECO:0000256" key="1">
    <source>
        <dbReference type="ARBA" id="ARBA00001917"/>
    </source>
</evidence>
<sequence length="368" mass="40804">MPSTNNHTMPLLTTYKMGNFNLSHRVVHAPLTRTRAFDNIPQPHNILYYSQRTTEGGLLIYEATGVSNSAHSFKHIPGIWSKEQVEAFKPIVKAVHEKGVSILVQIETRLAGVSEDVRLQPNGQAPISSTDKALMTPNPLGESWSPPRRFRTDEIPGIINDHRQAARNAMEAGFDGVEIHAASGYLIDQFVKDGVNDRTDQYGGSLENRCRFALEIVEAVANEIGPEKVGLRISPYSDYSECADSNPEALGLYLANEVNKLKILYLSVVEPRVSGALLKTLETPHNTLSMRKAFNGTFISGGGYKKDDGNKAIADGNADLIAFGRTFLANPDLLRRFELGAELNEYNRDTFYTQDPVIGYTDYPFLKE</sequence>
<evidence type="ECO:0000256" key="3">
    <source>
        <dbReference type="ARBA" id="ARBA00022630"/>
    </source>
</evidence>